<name>A0ACC0U6D1_9AGAM</name>
<proteinExistence type="predicted"/>
<dbReference type="Proteomes" id="UP001207468">
    <property type="component" value="Unassembled WGS sequence"/>
</dbReference>
<keyword evidence="2" id="KW-1185">Reference proteome</keyword>
<comment type="caution">
    <text evidence="1">The sequence shown here is derived from an EMBL/GenBank/DDBJ whole genome shotgun (WGS) entry which is preliminary data.</text>
</comment>
<sequence length="207" mass="23332">MASKSWRARAWYCWIRGSWHGQTPAESKRLVEIPVRFPAHVVISKFTPSNPIRAASQPASQFGRNDASSDSTMNRLLVALAEQRRDLHPTRTRQGGVVIVSRLGYGPTRLCSALLARVSSTGAKPAHPTSQQSKRVDRIPRAMPRPARALAIASFRPRAAKTGRPKTFARRWLVIFESSISFRFDLVSLSIKKSDRAAHVRRRRRQQ</sequence>
<gene>
    <name evidence="1" type="ORF">F5148DRAFT_140680</name>
</gene>
<protein>
    <submittedName>
        <fullName evidence="1">Uncharacterized protein</fullName>
    </submittedName>
</protein>
<evidence type="ECO:0000313" key="1">
    <source>
        <dbReference type="EMBL" id="KAI9507258.1"/>
    </source>
</evidence>
<accession>A0ACC0U6D1</accession>
<reference evidence="1" key="1">
    <citation type="submission" date="2021-03" db="EMBL/GenBank/DDBJ databases">
        <title>Evolutionary priming and transition to the ectomycorrhizal habit in an iconic lineage of mushroom-forming fungi: is preadaptation a requirement?</title>
        <authorList>
            <consortium name="DOE Joint Genome Institute"/>
            <person name="Looney B.P."/>
            <person name="Miyauchi S."/>
            <person name="Morin E."/>
            <person name="Drula E."/>
            <person name="Courty P.E."/>
            <person name="Chicoki N."/>
            <person name="Fauchery L."/>
            <person name="Kohler A."/>
            <person name="Kuo A."/>
            <person name="LaButti K."/>
            <person name="Pangilinan J."/>
            <person name="Lipzen A."/>
            <person name="Riley R."/>
            <person name="Andreopoulos W."/>
            <person name="He G."/>
            <person name="Johnson J."/>
            <person name="Barry K.W."/>
            <person name="Grigoriev I.V."/>
            <person name="Nagy L."/>
            <person name="Hibbett D."/>
            <person name="Henrissat B."/>
            <person name="Matheny P.B."/>
            <person name="Labbe J."/>
            <person name="Martin A.F."/>
        </authorList>
    </citation>
    <scope>NUCLEOTIDE SEQUENCE</scope>
    <source>
        <strain evidence="1">BPL698</strain>
    </source>
</reference>
<evidence type="ECO:0000313" key="2">
    <source>
        <dbReference type="Proteomes" id="UP001207468"/>
    </source>
</evidence>
<dbReference type="EMBL" id="JAGFNK010000133">
    <property type="protein sequence ID" value="KAI9507258.1"/>
    <property type="molecule type" value="Genomic_DNA"/>
</dbReference>
<organism evidence="1 2">
    <name type="scientific">Russula earlei</name>
    <dbReference type="NCBI Taxonomy" id="71964"/>
    <lineage>
        <taxon>Eukaryota</taxon>
        <taxon>Fungi</taxon>
        <taxon>Dikarya</taxon>
        <taxon>Basidiomycota</taxon>
        <taxon>Agaricomycotina</taxon>
        <taxon>Agaricomycetes</taxon>
        <taxon>Russulales</taxon>
        <taxon>Russulaceae</taxon>
        <taxon>Russula</taxon>
    </lineage>
</organism>